<keyword evidence="3 5" id="KW-0863">Zinc-finger</keyword>
<feature type="region of interest" description="Disordered" evidence="6">
    <location>
        <begin position="95"/>
        <end position="141"/>
    </location>
</feature>
<keyword evidence="2" id="KW-0677">Repeat</keyword>
<evidence type="ECO:0000313" key="8">
    <source>
        <dbReference type="EMBL" id="GMR34156.1"/>
    </source>
</evidence>
<dbReference type="GO" id="GO:0008270">
    <property type="term" value="F:zinc ion binding"/>
    <property type="evidence" value="ECO:0007669"/>
    <property type="project" value="UniProtKB-KW"/>
</dbReference>
<accession>A0AAN4Z501</accession>
<feature type="domain" description="C2H2-type" evidence="7">
    <location>
        <begin position="391"/>
        <end position="418"/>
    </location>
</feature>
<dbReference type="SMART" id="SM00355">
    <property type="entry name" value="ZnF_C2H2"/>
    <property type="match status" value="4"/>
</dbReference>
<name>A0AAN4Z501_9BILA</name>
<dbReference type="Pfam" id="PF00096">
    <property type="entry name" value="zf-C2H2"/>
    <property type="match status" value="1"/>
</dbReference>
<dbReference type="EMBL" id="BTRK01000001">
    <property type="protein sequence ID" value="GMR34156.1"/>
    <property type="molecule type" value="Genomic_DNA"/>
</dbReference>
<evidence type="ECO:0000259" key="7">
    <source>
        <dbReference type="PROSITE" id="PS50157"/>
    </source>
</evidence>
<dbReference type="PANTHER" id="PTHR24379">
    <property type="entry name" value="KRAB AND ZINC FINGER DOMAIN-CONTAINING"/>
    <property type="match status" value="1"/>
</dbReference>
<feature type="region of interest" description="Disordered" evidence="6">
    <location>
        <begin position="179"/>
        <end position="225"/>
    </location>
</feature>
<evidence type="ECO:0000256" key="3">
    <source>
        <dbReference type="ARBA" id="ARBA00022771"/>
    </source>
</evidence>
<dbReference type="PROSITE" id="PS00028">
    <property type="entry name" value="ZINC_FINGER_C2H2_1"/>
    <property type="match status" value="2"/>
</dbReference>
<dbReference type="PROSITE" id="PS50157">
    <property type="entry name" value="ZINC_FINGER_C2H2_2"/>
    <property type="match status" value="3"/>
</dbReference>
<sequence length="449" mass="50205">TTFDMLLTVVRDGTGDEEESLTDALRALSSAKEAVLRREGNQNSALLEIVYGLCESTGSTIESILEERRGVGEGWSIPASLDQDESMDGMPPLFAAQDDQPCSSSSLQLFSDAPVKDDKPNAGLHSARAEEQSAFSIPRESAMATSGPVDYYDIDIKDEPFDDWSQPLNQPMSYLDSQLNRTEERQKQQPQRMTLEQLLPKKPEDEDDTPSRNRPRSTRGIMPSKDYDFVSTWNGDFRTAIAPTPGVWYPCSQCPKKFPSMKSLRGHEHKHNGIMCTSCHQHVKKQNYADHIAQFCKRLMKPPTKTLNLKGTFKKEEAGVTPIKSESKGGGAEKFYCAECGKKCHNKFHLEYHMRTHTGERPYACPYCDTSLRSLSVRNSHIRSVHQMQPYACLTCSKQFERMSGLRQHLVLNDGHEAASERNDGAGALADLLATPQMKHELNGVPSTL</sequence>
<proteinExistence type="predicted"/>
<gene>
    <name evidence="8" type="ORF">PMAYCL1PPCAC_04351</name>
</gene>
<comment type="caution">
    <text evidence="8">The sequence shown here is derived from an EMBL/GenBank/DDBJ whole genome shotgun (WGS) entry which is preliminary data.</text>
</comment>
<dbReference type="InterPro" id="IPR013087">
    <property type="entry name" value="Znf_C2H2_type"/>
</dbReference>
<evidence type="ECO:0000256" key="2">
    <source>
        <dbReference type="ARBA" id="ARBA00022737"/>
    </source>
</evidence>
<dbReference type="SUPFAM" id="SSF57667">
    <property type="entry name" value="beta-beta-alpha zinc fingers"/>
    <property type="match status" value="1"/>
</dbReference>
<reference evidence="9" key="1">
    <citation type="submission" date="2022-10" db="EMBL/GenBank/DDBJ databases">
        <title>Genome assembly of Pristionchus species.</title>
        <authorList>
            <person name="Yoshida K."/>
            <person name="Sommer R.J."/>
        </authorList>
    </citation>
    <scope>NUCLEOTIDE SEQUENCE [LARGE SCALE GENOMIC DNA]</scope>
    <source>
        <strain evidence="9">RS5460</strain>
    </source>
</reference>
<dbReference type="AlphaFoldDB" id="A0AAN4Z501"/>
<dbReference type="InterPro" id="IPR036236">
    <property type="entry name" value="Znf_C2H2_sf"/>
</dbReference>
<organism evidence="8 9">
    <name type="scientific">Pristionchus mayeri</name>
    <dbReference type="NCBI Taxonomy" id="1317129"/>
    <lineage>
        <taxon>Eukaryota</taxon>
        <taxon>Metazoa</taxon>
        <taxon>Ecdysozoa</taxon>
        <taxon>Nematoda</taxon>
        <taxon>Chromadorea</taxon>
        <taxon>Rhabditida</taxon>
        <taxon>Rhabditina</taxon>
        <taxon>Diplogasteromorpha</taxon>
        <taxon>Diplogasteroidea</taxon>
        <taxon>Neodiplogasteridae</taxon>
        <taxon>Pristionchus</taxon>
    </lineage>
</organism>
<dbReference type="Gene3D" id="3.30.160.60">
    <property type="entry name" value="Classic Zinc Finger"/>
    <property type="match status" value="2"/>
</dbReference>
<feature type="compositionally biased region" description="Polar residues" evidence="6">
    <location>
        <begin position="100"/>
        <end position="109"/>
    </location>
</feature>
<evidence type="ECO:0000256" key="4">
    <source>
        <dbReference type="ARBA" id="ARBA00022833"/>
    </source>
</evidence>
<dbReference type="Proteomes" id="UP001328107">
    <property type="component" value="Unassembled WGS sequence"/>
</dbReference>
<evidence type="ECO:0000313" key="9">
    <source>
        <dbReference type="Proteomes" id="UP001328107"/>
    </source>
</evidence>
<evidence type="ECO:0000256" key="1">
    <source>
        <dbReference type="ARBA" id="ARBA00022723"/>
    </source>
</evidence>
<feature type="domain" description="C2H2-type" evidence="7">
    <location>
        <begin position="249"/>
        <end position="273"/>
    </location>
</feature>
<evidence type="ECO:0000256" key="5">
    <source>
        <dbReference type="PROSITE-ProRule" id="PRU00042"/>
    </source>
</evidence>
<protein>
    <recommendedName>
        <fullName evidence="7">C2H2-type domain-containing protein</fullName>
    </recommendedName>
</protein>
<keyword evidence="9" id="KW-1185">Reference proteome</keyword>
<keyword evidence="4" id="KW-0862">Zinc</keyword>
<evidence type="ECO:0000256" key="6">
    <source>
        <dbReference type="SAM" id="MobiDB-lite"/>
    </source>
</evidence>
<keyword evidence="1" id="KW-0479">Metal-binding</keyword>
<feature type="domain" description="C2H2-type" evidence="7">
    <location>
        <begin position="335"/>
        <end position="362"/>
    </location>
</feature>
<feature type="non-terminal residue" evidence="8">
    <location>
        <position position="1"/>
    </location>
</feature>
<dbReference type="PANTHER" id="PTHR24379:SF121">
    <property type="entry name" value="C2H2-TYPE DOMAIN-CONTAINING PROTEIN"/>
    <property type="match status" value="1"/>
</dbReference>